<keyword evidence="2" id="KW-0067">ATP-binding</keyword>
<reference evidence="6" key="4">
    <citation type="submission" date="2019-03" db="UniProtKB">
        <authorList>
            <consortium name="EnsemblPlants"/>
        </authorList>
    </citation>
    <scope>IDENTIFICATION</scope>
</reference>
<evidence type="ECO:0000259" key="5">
    <source>
        <dbReference type="PROSITE" id="PS51456"/>
    </source>
</evidence>
<keyword evidence="4" id="KW-0518">Myosin</keyword>
<keyword evidence="7" id="KW-1185">Reference proteome</keyword>
<keyword evidence="4" id="KW-0505">Motor protein</keyword>
<dbReference type="InterPro" id="IPR027417">
    <property type="entry name" value="P-loop_NTPase"/>
</dbReference>
<sequence>QEAIFRVVAAVLHIGNINFAKGKEVDSSVIQDDNSRFHLNTASELLECDCNNLEKALITREIVTPEEIITRTLDPESALASRDALAKTIYSRLFDWIVEKINVSIGQDPNSKQLIGVLDIYGFESFKINRVLNSYASIIQMKSCSNILISMCSKWSKRNILGR</sequence>
<dbReference type="InterPro" id="IPR001609">
    <property type="entry name" value="Myosin_head_motor_dom-like"/>
</dbReference>
<evidence type="ECO:0000256" key="1">
    <source>
        <dbReference type="ARBA" id="ARBA00022741"/>
    </source>
</evidence>
<dbReference type="Proteomes" id="UP000015105">
    <property type="component" value="Chromosome 3D"/>
</dbReference>
<dbReference type="Gramene" id="AET3Gv20527200.51">
    <property type="protein sequence ID" value="AET3Gv20527200.51"/>
    <property type="gene ID" value="AET3Gv20527200"/>
</dbReference>
<reference evidence="6" key="5">
    <citation type="journal article" date="2021" name="G3 (Bethesda)">
        <title>Aegilops tauschii genome assembly Aet v5.0 features greater sequence contiguity and improved annotation.</title>
        <authorList>
            <person name="Wang L."/>
            <person name="Zhu T."/>
            <person name="Rodriguez J.C."/>
            <person name="Deal K.R."/>
            <person name="Dubcovsky J."/>
            <person name="McGuire P.E."/>
            <person name="Lux T."/>
            <person name="Spannagl M."/>
            <person name="Mayer K.F.X."/>
            <person name="Baldrich P."/>
            <person name="Meyers B.C."/>
            <person name="Huo N."/>
            <person name="Gu Y.Q."/>
            <person name="Zhou H."/>
            <person name="Devos K.M."/>
            <person name="Bennetzen J.L."/>
            <person name="Unver T."/>
            <person name="Budak H."/>
            <person name="Gulick P.J."/>
            <person name="Galiba G."/>
            <person name="Kalapos B."/>
            <person name="Nelson D.R."/>
            <person name="Li P."/>
            <person name="You F.M."/>
            <person name="Luo M.C."/>
            <person name="Dvorak J."/>
        </authorList>
    </citation>
    <scope>NUCLEOTIDE SEQUENCE [LARGE SCALE GENOMIC DNA]</scope>
    <source>
        <strain evidence="6">cv. AL8/78</strain>
    </source>
</reference>
<dbReference type="GO" id="GO:0005737">
    <property type="term" value="C:cytoplasm"/>
    <property type="evidence" value="ECO:0007669"/>
    <property type="project" value="TreeGrafter"/>
</dbReference>
<keyword evidence="1" id="KW-0547">Nucleotide-binding</keyword>
<dbReference type="AlphaFoldDB" id="A0A453F033"/>
<dbReference type="EnsemblPlants" id="AET3Gv20527200.51">
    <property type="protein sequence ID" value="AET3Gv20527200.51"/>
    <property type="gene ID" value="AET3Gv20527200"/>
</dbReference>
<evidence type="ECO:0000313" key="7">
    <source>
        <dbReference type="Proteomes" id="UP000015105"/>
    </source>
</evidence>
<evidence type="ECO:0000256" key="3">
    <source>
        <dbReference type="ARBA" id="ARBA00023203"/>
    </source>
</evidence>
<dbReference type="PANTHER" id="PTHR13140">
    <property type="entry name" value="MYOSIN"/>
    <property type="match status" value="1"/>
</dbReference>
<dbReference type="Gene3D" id="1.20.120.720">
    <property type="entry name" value="Myosin VI head, motor domain, U50 subdomain"/>
    <property type="match status" value="1"/>
</dbReference>
<comment type="similarity">
    <text evidence="4">Belongs to the TRAFAC class myosin-kinesin ATPase superfamily. Myosin family.</text>
</comment>
<comment type="caution">
    <text evidence="4">Lacks conserved residue(s) required for the propagation of feature annotation.</text>
</comment>
<reference evidence="6" key="3">
    <citation type="journal article" date="2017" name="Nature">
        <title>Genome sequence of the progenitor of the wheat D genome Aegilops tauschii.</title>
        <authorList>
            <person name="Luo M.C."/>
            <person name="Gu Y.Q."/>
            <person name="Puiu D."/>
            <person name="Wang H."/>
            <person name="Twardziok S.O."/>
            <person name="Deal K.R."/>
            <person name="Huo N."/>
            <person name="Zhu T."/>
            <person name="Wang L."/>
            <person name="Wang Y."/>
            <person name="McGuire P.E."/>
            <person name="Liu S."/>
            <person name="Long H."/>
            <person name="Ramasamy R.K."/>
            <person name="Rodriguez J.C."/>
            <person name="Van S.L."/>
            <person name="Yuan L."/>
            <person name="Wang Z."/>
            <person name="Xia Z."/>
            <person name="Xiao L."/>
            <person name="Anderson O.D."/>
            <person name="Ouyang S."/>
            <person name="Liang Y."/>
            <person name="Zimin A.V."/>
            <person name="Pertea G."/>
            <person name="Qi P."/>
            <person name="Bennetzen J.L."/>
            <person name="Dai X."/>
            <person name="Dawson M.W."/>
            <person name="Muller H.G."/>
            <person name="Kugler K."/>
            <person name="Rivarola-Duarte L."/>
            <person name="Spannagl M."/>
            <person name="Mayer K.F.X."/>
            <person name="Lu F.H."/>
            <person name="Bevan M.W."/>
            <person name="Leroy P."/>
            <person name="Li P."/>
            <person name="You F.M."/>
            <person name="Sun Q."/>
            <person name="Liu Z."/>
            <person name="Lyons E."/>
            <person name="Wicker T."/>
            <person name="Salzberg S.L."/>
            <person name="Devos K.M."/>
            <person name="Dvorak J."/>
        </authorList>
    </citation>
    <scope>NUCLEOTIDE SEQUENCE [LARGE SCALE GENOMIC DNA]</scope>
    <source>
        <strain evidence="6">cv. AL8/78</strain>
    </source>
</reference>
<dbReference type="GO" id="GO:0051015">
    <property type="term" value="F:actin filament binding"/>
    <property type="evidence" value="ECO:0007669"/>
    <property type="project" value="TreeGrafter"/>
</dbReference>
<dbReference type="GO" id="GO:0000146">
    <property type="term" value="F:microfilament motor activity"/>
    <property type="evidence" value="ECO:0007669"/>
    <property type="project" value="TreeGrafter"/>
</dbReference>
<evidence type="ECO:0000256" key="4">
    <source>
        <dbReference type="PROSITE-ProRule" id="PRU00782"/>
    </source>
</evidence>
<accession>A0A453F033</accession>
<feature type="domain" description="Myosin motor" evidence="5">
    <location>
        <begin position="1"/>
        <end position="163"/>
    </location>
</feature>
<organism evidence="6 7">
    <name type="scientific">Aegilops tauschii subsp. strangulata</name>
    <name type="common">Goatgrass</name>
    <dbReference type="NCBI Taxonomy" id="200361"/>
    <lineage>
        <taxon>Eukaryota</taxon>
        <taxon>Viridiplantae</taxon>
        <taxon>Streptophyta</taxon>
        <taxon>Embryophyta</taxon>
        <taxon>Tracheophyta</taxon>
        <taxon>Spermatophyta</taxon>
        <taxon>Magnoliopsida</taxon>
        <taxon>Liliopsida</taxon>
        <taxon>Poales</taxon>
        <taxon>Poaceae</taxon>
        <taxon>BOP clade</taxon>
        <taxon>Pooideae</taxon>
        <taxon>Triticodae</taxon>
        <taxon>Triticeae</taxon>
        <taxon>Triticinae</taxon>
        <taxon>Aegilops</taxon>
    </lineage>
</organism>
<dbReference type="PROSITE" id="PS51456">
    <property type="entry name" value="MYOSIN_MOTOR"/>
    <property type="match status" value="1"/>
</dbReference>
<dbReference type="Pfam" id="PF00063">
    <property type="entry name" value="Myosin_head"/>
    <property type="match status" value="1"/>
</dbReference>
<proteinExistence type="inferred from homology"/>
<dbReference type="FunFam" id="1.20.120.720:FF:000011">
    <property type="entry name" value="Myosin 2"/>
    <property type="match status" value="1"/>
</dbReference>
<reference evidence="7" key="1">
    <citation type="journal article" date="2014" name="Science">
        <title>Ancient hybridizations among the ancestral genomes of bread wheat.</title>
        <authorList>
            <consortium name="International Wheat Genome Sequencing Consortium,"/>
            <person name="Marcussen T."/>
            <person name="Sandve S.R."/>
            <person name="Heier L."/>
            <person name="Spannagl M."/>
            <person name="Pfeifer M."/>
            <person name="Jakobsen K.S."/>
            <person name="Wulff B.B."/>
            <person name="Steuernagel B."/>
            <person name="Mayer K.F."/>
            <person name="Olsen O.A."/>
        </authorList>
    </citation>
    <scope>NUCLEOTIDE SEQUENCE [LARGE SCALE GENOMIC DNA]</scope>
    <source>
        <strain evidence="7">cv. AL8/78</strain>
    </source>
</reference>
<dbReference type="GO" id="GO:0016459">
    <property type="term" value="C:myosin complex"/>
    <property type="evidence" value="ECO:0007669"/>
    <property type="project" value="UniProtKB-KW"/>
</dbReference>
<dbReference type="PANTHER" id="PTHR13140:SF772">
    <property type="entry name" value="MYOSIN-17"/>
    <property type="match status" value="1"/>
</dbReference>
<dbReference type="GO" id="GO:0016020">
    <property type="term" value="C:membrane"/>
    <property type="evidence" value="ECO:0007669"/>
    <property type="project" value="TreeGrafter"/>
</dbReference>
<evidence type="ECO:0000313" key="6">
    <source>
        <dbReference type="EnsemblPlants" id="AET3Gv20527200.51"/>
    </source>
</evidence>
<keyword evidence="3 4" id="KW-0009">Actin-binding</keyword>
<dbReference type="GO" id="GO:0005524">
    <property type="term" value="F:ATP binding"/>
    <property type="evidence" value="ECO:0007669"/>
    <property type="project" value="UniProtKB-KW"/>
</dbReference>
<reference evidence="7" key="2">
    <citation type="journal article" date="2017" name="Nat. Plants">
        <title>The Aegilops tauschii genome reveals multiple impacts of transposons.</title>
        <authorList>
            <person name="Zhao G."/>
            <person name="Zou C."/>
            <person name="Li K."/>
            <person name="Wang K."/>
            <person name="Li T."/>
            <person name="Gao L."/>
            <person name="Zhang X."/>
            <person name="Wang H."/>
            <person name="Yang Z."/>
            <person name="Liu X."/>
            <person name="Jiang W."/>
            <person name="Mao L."/>
            <person name="Kong X."/>
            <person name="Jiao Y."/>
            <person name="Jia J."/>
        </authorList>
    </citation>
    <scope>NUCLEOTIDE SEQUENCE [LARGE SCALE GENOMIC DNA]</scope>
    <source>
        <strain evidence="7">cv. AL8/78</strain>
    </source>
</reference>
<protein>
    <recommendedName>
        <fullName evidence="5">Myosin motor domain-containing protein</fullName>
    </recommendedName>
</protein>
<dbReference type="SUPFAM" id="SSF52540">
    <property type="entry name" value="P-loop containing nucleoside triphosphate hydrolases"/>
    <property type="match status" value="1"/>
</dbReference>
<name>A0A453F033_AEGTS</name>
<evidence type="ECO:0000256" key="2">
    <source>
        <dbReference type="ARBA" id="ARBA00022840"/>
    </source>
</evidence>
<dbReference type="GO" id="GO:0007015">
    <property type="term" value="P:actin filament organization"/>
    <property type="evidence" value="ECO:0007669"/>
    <property type="project" value="TreeGrafter"/>
</dbReference>